<protein>
    <recommendedName>
        <fullName evidence="6 14">NADH dehydrogenase [ubiquinone] 1 alpha subcomplex subunit 10, mitochondrial</fullName>
    </recommendedName>
</protein>
<evidence type="ECO:0000256" key="3">
    <source>
        <dbReference type="ARBA" id="ARBA00004305"/>
    </source>
</evidence>
<keyword evidence="11" id="KW-0809">Transit peptide</keyword>
<comment type="similarity">
    <text evidence="4 14">Belongs to the complex I NDUFA10 subunit family.</text>
</comment>
<keyword evidence="13 14" id="KW-0496">Mitochondrion</keyword>
<evidence type="ECO:0000256" key="6">
    <source>
        <dbReference type="ARBA" id="ARBA00017279"/>
    </source>
</evidence>
<dbReference type="PANTHER" id="PTHR10513:SF15">
    <property type="entry name" value="NADH DEHYDROGENASE [UBIQUINONE] 1 ALPHA SUBCOMPLEX SUBUNIT 10, MITOCHONDRIAL"/>
    <property type="match status" value="1"/>
</dbReference>
<keyword evidence="12 14" id="KW-0249">Electron transport</keyword>
<comment type="subcellular location">
    <subcellularLocation>
        <location evidence="3 14">Mitochondrion matrix</location>
    </subcellularLocation>
</comment>
<dbReference type="Gene3D" id="3.40.50.300">
    <property type="entry name" value="P-loop containing nucleotide triphosphate hydrolases"/>
    <property type="match status" value="1"/>
</dbReference>
<dbReference type="OrthoDB" id="17400at2759"/>
<feature type="domain" description="Deoxynucleoside kinase" evidence="15">
    <location>
        <begin position="60"/>
        <end position="271"/>
    </location>
</feature>
<evidence type="ECO:0000256" key="9">
    <source>
        <dbReference type="ARBA" id="ARBA00022660"/>
    </source>
</evidence>
<proteinExistence type="inferred from homology"/>
<dbReference type="InterPro" id="IPR050566">
    <property type="entry name" value="Deoxyribonucleoside_kinase"/>
</dbReference>
<dbReference type="SUPFAM" id="SSF52540">
    <property type="entry name" value="P-loop containing nucleoside triphosphate hydrolases"/>
    <property type="match status" value="1"/>
</dbReference>
<accession>A0A553N5K0</accession>
<dbReference type="STRING" id="623744.A0A553N5K0"/>
<evidence type="ECO:0000259" key="15">
    <source>
        <dbReference type="Pfam" id="PF01712"/>
    </source>
</evidence>
<dbReference type="PANTHER" id="PTHR10513">
    <property type="entry name" value="DEOXYNUCLEOSIDE KINASE"/>
    <property type="match status" value="1"/>
</dbReference>
<keyword evidence="8 14" id="KW-0285">Flavoprotein</keyword>
<gene>
    <name evidence="16" type="ORF">DNTS_016442</name>
</gene>
<keyword evidence="9 14" id="KW-0679">Respiratory chain</keyword>
<comment type="cofactor">
    <cofactor evidence="1 14">
        <name>FAD</name>
        <dbReference type="ChEBI" id="CHEBI:57692"/>
    </cofactor>
</comment>
<dbReference type="AlphaFoldDB" id="A0A553N5K0"/>
<sequence>MASMLFRRVVPPCVGSLKALSTVPTARVHSRPVKNLSYGWWAYILGEETLPRFNKNSKIFTIEGNLASGKGALAQKLADEYGMLYMPEPDVYYLNVFFENDVPLKKEFHGNCCLETFYLDPKASDGNSYRLQHWMYVMRYLQYAKAVEHLLATGQGVILERSPFSDKVFLESMFKEGYIHKRCFDHYYTVRGNSIDRFLHPHLVIYLDVPAEDVQKKLKESEKPYLQNVSLSYLKGIETAYKTKVLPEISKESELLRYDPIEVQDLEKILEDIDSLTFKKGHWHEQNNHSFHYMRMFVQDTNKILPLVHLPIYLPEITMSAHETDAFWTTFRSLPGQKYAKGYNADVGDKYIWLK</sequence>
<evidence type="ECO:0000256" key="8">
    <source>
        <dbReference type="ARBA" id="ARBA00022630"/>
    </source>
</evidence>
<evidence type="ECO:0000313" key="16">
    <source>
        <dbReference type="EMBL" id="TRY60710.1"/>
    </source>
</evidence>
<organism evidence="16 17">
    <name type="scientific">Danionella cerebrum</name>
    <dbReference type="NCBI Taxonomy" id="2873325"/>
    <lineage>
        <taxon>Eukaryota</taxon>
        <taxon>Metazoa</taxon>
        <taxon>Chordata</taxon>
        <taxon>Craniata</taxon>
        <taxon>Vertebrata</taxon>
        <taxon>Euteleostomi</taxon>
        <taxon>Actinopterygii</taxon>
        <taxon>Neopterygii</taxon>
        <taxon>Teleostei</taxon>
        <taxon>Ostariophysi</taxon>
        <taxon>Cypriniformes</taxon>
        <taxon>Danionidae</taxon>
        <taxon>Danioninae</taxon>
        <taxon>Danionella</taxon>
    </lineage>
</organism>
<dbReference type="GO" id="GO:0005759">
    <property type="term" value="C:mitochondrial matrix"/>
    <property type="evidence" value="ECO:0007669"/>
    <property type="project" value="UniProtKB-SubCell"/>
</dbReference>
<comment type="function">
    <text evidence="2 14">Accessory subunit of the mitochondrial membrane respiratory chain NADH dehydrogenase (Complex I), that is believed not to be involved in catalysis. Complex I functions in the transfer of electrons from NADH to the respiratory chain. The immediate electron acceptor for the enzyme is believed to be ubiquinone.</text>
</comment>
<evidence type="ECO:0000256" key="10">
    <source>
        <dbReference type="ARBA" id="ARBA00022827"/>
    </source>
</evidence>
<evidence type="ECO:0000256" key="1">
    <source>
        <dbReference type="ARBA" id="ARBA00001974"/>
    </source>
</evidence>
<dbReference type="InterPro" id="IPR015828">
    <property type="entry name" value="NDUFA10"/>
</dbReference>
<evidence type="ECO:0000256" key="7">
    <source>
        <dbReference type="ARBA" id="ARBA00022448"/>
    </source>
</evidence>
<name>A0A553N5K0_9TELE</name>
<evidence type="ECO:0000256" key="2">
    <source>
        <dbReference type="ARBA" id="ARBA00003195"/>
    </source>
</evidence>
<evidence type="ECO:0000256" key="13">
    <source>
        <dbReference type="ARBA" id="ARBA00023128"/>
    </source>
</evidence>
<dbReference type="InterPro" id="IPR027417">
    <property type="entry name" value="P-loop_NTPase"/>
</dbReference>
<evidence type="ECO:0000256" key="4">
    <source>
        <dbReference type="ARBA" id="ARBA00008606"/>
    </source>
</evidence>
<comment type="subunit">
    <text evidence="5">Complex I is composed of 45 different subunits. This a component of the hydrophobic protein fraction.</text>
</comment>
<dbReference type="Proteomes" id="UP000316079">
    <property type="component" value="Unassembled WGS sequence"/>
</dbReference>
<evidence type="ECO:0000256" key="14">
    <source>
        <dbReference type="PIRNR" id="PIRNR000543"/>
    </source>
</evidence>
<keyword evidence="7 14" id="KW-0813">Transport</keyword>
<dbReference type="PIRSF" id="PIRSF000543">
    <property type="entry name" value="NADH_UQ_42KD"/>
    <property type="match status" value="1"/>
</dbReference>
<dbReference type="InterPro" id="IPR031314">
    <property type="entry name" value="DNK_dom"/>
</dbReference>
<reference evidence="16 17" key="1">
    <citation type="journal article" date="2019" name="Sci. Data">
        <title>Hybrid genome assembly and annotation of Danionella translucida.</title>
        <authorList>
            <person name="Kadobianskyi M."/>
            <person name="Schulze L."/>
            <person name="Schuelke M."/>
            <person name="Judkewitz B."/>
        </authorList>
    </citation>
    <scope>NUCLEOTIDE SEQUENCE [LARGE SCALE GENOMIC DNA]</scope>
    <source>
        <strain evidence="16 17">Bolton</strain>
    </source>
</reference>
<evidence type="ECO:0000313" key="17">
    <source>
        <dbReference type="Proteomes" id="UP000316079"/>
    </source>
</evidence>
<keyword evidence="10 14" id="KW-0274">FAD</keyword>
<comment type="caution">
    <text evidence="16">The sequence shown here is derived from an EMBL/GenBank/DDBJ whole genome shotgun (WGS) entry which is preliminary data.</text>
</comment>
<dbReference type="EMBL" id="SRMA01027028">
    <property type="protein sequence ID" value="TRY60710.1"/>
    <property type="molecule type" value="Genomic_DNA"/>
</dbReference>
<keyword evidence="17" id="KW-1185">Reference proteome</keyword>
<dbReference type="GO" id="GO:0006120">
    <property type="term" value="P:mitochondrial electron transport, NADH to ubiquinone"/>
    <property type="evidence" value="ECO:0007669"/>
    <property type="project" value="InterPro"/>
</dbReference>
<dbReference type="Pfam" id="PF01712">
    <property type="entry name" value="dNK"/>
    <property type="match status" value="1"/>
</dbReference>
<evidence type="ECO:0000256" key="5">
    <source>
        <dbReference type="ARBA" id="ARBA00011514"/>
    </source>
</evidence>
<evidence type="ECO:0000256" key="11">
    <source>
        <dbReference type="ARBA" id="ARBA00022946"/>
    </source>
</evidence>
<evidence type="ECO:0000256" key="12">
    <source>
        <dbReference type="ARBA" id="ARBA00022982"/>
    </source>
</evidence>